<evidence type="ECO:0000313" key="2">
    <source>
        <dbReference type="EMBL" id="KWX25216.1"/>
    </source>
</evidence>
<comment type="caution">
    <text evidence="2">The sequence shown here is derived from an EMBL/GenBank/DDBJ whole genome shotgun (WGS) entry which is preliminary data.</text>
</comment>
<sequence length="259" mass="27587">MRPVGEIELSDLAALGRLAGHESLPYPFAHTRTPHRGSERRDSVEDSLANGDLAQFREWTDAYVAADIWLTGRVHHRDASIADGRILGYRGGDTGYLARQRSDDVVEIFAVPAEDLGAEGAGLVGLPAPGAHPRIVVPGYVGYFDGPADAAVAGDDSEGVGSVLTAVKRPAAPDHHTIADDEVAAIAIIQSRCQPAREWGVDWTKPLVACLHIEGDGSYVYAPDFSHAVPVAESDLAGRVDRLISADIALLAHLRGMDF</sequence>
<organism evidence="2 3">
    <name type="scientific">Mycolicibacterium wolinskyi</name>
    <dbReference type="NCBI Taxonomy" id="59750"/>
    <lineage>
        <taxon>Bacteria</taxon>
        <taxon>Bacillati</taxon>
        <taxon>Actinomycetota</taxon>
        <taxon>Actinomycetes</taxon>
        <taxon>Mycobacteriales</taxon>
        <taxon>Mycobacteriaceae</taxon>
        <taxon>Mycolicibacterium</taxon>
    </lineage>
</organism>
<feature type="region of interest" description="Disordered" evidence="1">
    <location>
        <begin position="26"/>
        <end position="46"/>
    </location>
</feature>
<proteinExistence type="predicted"/>
<name>A0A132PS93_9MYCO</name>
<protein>
    <submittedName>
        <fullName evidence="2">Uncharacterized protein</fullName>
    </submittedName>
</protein>
<dbReference type="RefSeq" id="WP_067845733.1">
    <property type="nucleotide sequence ID" value="NZ_LGTW01000003.1"/>
</dbReference>
<dbReference type="STRING" id="59750.AWC31_17375"/>
<dbReference type="AlphaFoldDB" id="A0A132PS93"/>
<dbReference type="EMBL" id="LGTW01000003">
    <property type="protein sequence ID" value="KWX25216.1"/>
    <property type="molecule type" value="Genomic_DNA"/>
</dbReference>
<reference evidence="2 3" key="1">
    <citation type="submission" date="2015-07" db="EMBL/GenBank/DDBJ databases">
        <title>A draft genome sequence of Mycobacterium wolinskyi.</title>
        <authorList>
            <person name="de Man T.J."/>
            <person name="Perry K.A."/>
            <person name="Coulliette A.D."/>
            <person name="Jensen B."/>
            <person name="Toney N.C."/>
            <person name="Limbago B.M."/>
            <person name="Noble-Wang J."/>
        </authorList>
    </citation>
    <scope>NUCLEOTIDE SEQUENCE [LARGE SCALE GENOMIC DNA]</scope>
    <source>
        <strain evidence="2 3">CDC_01</strain>
    </source>
</reference>
<dbReference type="PATRIC" id="fig|59750.3.peg.4668"/>
<dbReference type="Proteomes" id="UP000070612">
    <property type="component" value="Unassembled WGS sequence"/>
</dbReference>
<accession>A0A132PS93</accession>
<keyword evidence="3" id="KW-1185">Reference proteome</keyword>
<gene>
    <name evidence="2" type="ORF">AFM11_07340</name>
</gene>
<evidence type="ECO:0000256" key="1">
    <source>
        <dbReference type="SAM" id="MobiDB-lite"/>
    </source>
</evidence>
<evidence type="ECO:0000313" key="3">
    <source>
        <dbReference type="Proteomes" id="UP000070612"/>
    </source>
</evidence>